<evidence type="ECO:0000313" key="2">
    <source>
        <dbReference type="EMBL" id="RDX70465.1"/>
    </source>
</evidence>
<protein>
    <recommendedName>
        <fullName evidence="1">DUF659 domain-containing protein</fullName>
    </recommendedName>
</protein>
<dbReference type="PANTHER" id="PTHR32166">
    <property type="entry name" value="OSJNBA0013A04.12 PROTEIN"/>
    <property type="match status" value="1"/>
</dbReference>
<name>A0A371EWM8_MUCPR</name>
<feature type="non-terminal residue" evidence="2">
    <location>
        <position position="1"/>
    </location>
</feature>
<dbReference type="Pfam" id="PF04937">
    <property type="entry name" value="DUF659"/>
    <property type="match status" value="1"/>
</dbReference>
<dbReference type="InterPro" id="IPR012337">
    <property type="entry name" value="RNaseH-like_sf"/>
</dbReference>
<accession>A0A371EWM8</accession>
<reference evidence="2" key="1">
    <citation type="submission" date="2018-05" db="EMBL/GenBank/DDBJ databases">
        <title>Draft genome of Mucuna pruriens seed.</title>
        <authorList>
            <person name="Nnadi N.E."/>
            <person name="Vos R."/>
            <person name="Hasami M.H."/>
            <person name="Devisetty U.K."/>
            <person name="Aguiy J.C."/>
        </authorList>
    </citation>
    <scope>NUCLEOTIDE SEQUENCE [LARGE SCALE GENOMIC DNA]</scope>
    <source>
        <strain evidence="2">JCA_2017</strain>
    </source>
</reference>
<sequence length="145" mass="16787">MVEQMTKEDHLLIFLLIVQVGVMTKKCFELLDNIVEEIGEENVVQFLTDDTSNLVAVRRMLMEKKNKLFWSPCAAHCLNLVLEDIREHPVFYNTIAMQRKPLPTYIGIHGQYSKGRELARPAMTRFATSYLTLNCIKQQKNALRS</sequence>
<dbReference type="Proteomes" id="UP000257109">
    <property type="component" value="Unassembled WGS sequence"/>
</dbReference>
<feature type="domain" description="DUF659" evidence="1">
    <location>
        <begin position="25"/>
        <end position="98"/>
    </location>
</feature>
<dbReference type="InterPro" id="IPR007021">
    <property type="entry name" value="DUF659"/>
</dbReference>
<dbReference type="AlphaFoldDB" id="A0A371EWM8"/>
<evidence type="ECO:0000313" key="3">
    <source>
        <dbReference type="Proteomes" id="UP000257109"/>
    </source>
</evidence>
<comment type="caution">
    <text evidence="2">The sequence shown here is derived from an EMBL/GenBank/DDBJ whole genome shotgun (WGS) entry which is preliminary data.</text>
</comment>
<gene>
    <name evidence="2" type="ORF">CR513_50288</name>
</gene>
<dbReference type="STRING" id="157652.A0A371EWM8"/>
<dbReference type="PANTHER" id="PTHR32166:SF74">
    <property type="entry name" value="OS05G0256350 PROTEIN"/>
    <property type="match status" value="1"/>
</dbReference>
<evidence type="ECO:0000259" key="1">
    <source>
        <dbReference type="Pfam" id="PF04937"/>
    </source>
</evidence>
<proteinExistence type="predicted"/>
<dbReference type="SUPFAM" id="SSF53098">
    <property type="entry name" value="Ribonuclease H-like"/>
    <property type="match status" value="1"/>
</dbReference>
<keyword evidence="3" id="KW-1185">Reference proteome</keyword>
<organism evidence="2 3">
    <name type="scientific">Mucuna pruriens</name>
    <name type="common">Velvet bean</name>
    <name type="synonym">Dolichos pruriens</name>
    <dbReference type="NCBI Taxonomy" id="157652"/>
    <lineage>
        <taxon>Eukaryota</taxon>
        <taxon>Viridiplantae</taxon>
        <taxon>Streptophyta</taxon>
        <taxon>Embryophyta</taxon>
        <taxon>Tracheophyta</taxon>
        <taxon>Spermatophyta</taxon>
        <taxon>Magnoliopsida</taxon>
        <taxon>eudicotyledons</taxon>
        <taxon>Gunneridae</taxon>
        <taxon>Pentapetalae</taxon>
        <taxon>rosids</taxon>
        <taxon>fabids</taxon>
        <taxon>Fabales</taxon>
        <taxon>Fabaceae</taxon>
        <taxon>Papilionoideae</taxon>
        <taxon>50 kb inversion clade</taxon>
        <taxon>NPAAA clade</taxon>
        <taxon>indigoferoid/millettioid clade</taxon>
        <taxon>Phaseoleae</taxon>
        <taxon>Mucuna</taxon>
    </lineage>
</organism>
<dbReference type="OrthoDB" id="2442898at2759"/>
<feature type="non-terminal residue" evidence="2">
    <location>
        <position position="145"/>
    </location>
</feature>
<dbReference type="EMBL" id="QJKJ01011696">
    <property type="protein sequence ID" value="RDX70465.1"/>
    <property type="molecule type" value="Genomic_DNA"/>
</dbReference>